<keyword evidence="5" id="KW-1185">Reference proteome</keyword>
<dbReference type="EMBL" id="JAMYWD010000006">
    <property type="protein sequence ID" value="KAJ4968027.1"/>
    <property type="molecule type" value="Genomic_DNA"/>
</dbReference>
<accession>A0A9Q0KCM4</accession>
<dbReference type="Pfam" id="PF23247">
    <property type="entry name" value="LRR_RPS2"/>
    <property type="match status" value="1"/>
</dbReference>
<dbReference type="InterPro" id="IPR057135">
    <property type="entry name" value="At4g27190-like_LRR"/>
</dbReference>
<dbReference type="Gene3D" id="3.80.10.10">
    <property type="entry name" value="Ribonuclease Inhibitor"/>
    <property type="match status" value="2"/>
</dbReference>
<evidence type="ECO:0000313" key="5">
    <source>
        <dbReference type="Proteomes" id="UP001141806"/>
    </source>
</evidence>
<comment type="caution">
    <text evidence="4">The sequence shown here is derived from an EMBL/GenBank/DDBJ whole genome shotgun (WGS) entry which is preliminary data.</text>
</comment>
<dbReference type="PANTHER" id="PTHR47186:SF3">
    <property type="entry name" value="OS09G0267800 PROTEIN"/>
    <property type="match status" value="1"/>
</dbReference>
<dbReference type="InterPro" id="IPR056789">
    <property type="entry name" value="LRR_R13L1-DRL21"/>
</dbReference>
<feature type="domain" description="R13L1/DRL21-like LRR repeat region" evidence="3">
    <location>
        <begin position="10"/>
        <end position="93"/>
    </location>
</feature>
<dbReference type="PANTHER" id="PTHR47186">
    <property type="entry name" value="LEUCINE-RICH REPEAT-CONTAINING PROTEIN 57"/>
    <property type="match status" value="1"/>
</dbReference>
<protein>
    <submittedName>
        <fullName evidence="4">Uncharacterized protein</fullName>
    </submittedName>
</protein>
<evidence type="ECO:0000313" key="4">
    <source>
        <dbReference type="EMBL" id="KAJ4968027.1"/>
    </source>
</evidence>
<dbReference type="Proteomes" id="UP001141806">
    <property type="component" value="Unassembled WGS sequence"/>
</dbReference>
<sequence>MEHAVLKSYSWNGDERDDGIMDDDVLEGLEPPHPNLKMFLIENFGGAKCPTWMASELLTFKNLVNFKLINYPRLEYVPPLGKLSFLRFLEFRKLKKVKYLGREFYYSSNSRTTSGNGTTSSSSSSSSSSGTMMVAFPSLKVLWRSEMHNLVEWLEVLHSFPSLEVLQVNSCPELKITPSQFPSLKNLDCTDTNEMELRPFSSNLFTLNSLQIRYCRDLKSMPEKLLQNNAHVLEELYIENCPKLETIFPCE</sequence>
<dbReference type="SUPFAM" id="SSF52058">
    <property type="entry name" value="L domain-like"/>
    <property type="match status" value="1"/>
</dbReference>
<dbReference type="Pfam" id="PF25019">
    <property type="entry name" value="LRR_R13L1-DRL21"/>
    <property type="match status" value="1"/>
</dbReference>
<dbReference type="OrthoDB" id="5279713at2759"/>
<evidence type="ECO:0000259" key="3">
    <source>
        <dbReference type="Pfam" id="PF25019"/>
    </source>
</evidence>
<reference evidence="4" key="1">
    <citation type="journal article" date="2023" name="Plant J.">
        <title>The genome of the king protea, Protea cynaroides.</title>
        <authorList>
            <person name="Chang J."/>
            <person name="Duong T.A."/>
            <person name="Schoeman C."/>
            <person name="Ma X."/>
            <person name="Roodt D."/>
            <person name="Barker N."/>
            <person name="Li Z."/>
            <person name="Van de Peer Y."/>
            <person name="Mizrachi E."/>
        </authorList>
    </citation>
    <scope>NUCLEOTIDE SEQUENCE</scope>
    <source>
        <tissue evidence="4">Young leaves</tissue>
    </source>
</reference>
<evidence type="ECO:0000259" key="2">
    <source>
        <dbReference type="Pfam" id="PF23247"/>
    </source>
</evidence>
<proteinExistence type="predicted"/>
<organism evidence="4 5">
    <name type="scientific">Protea cynaroides</name>
    <dbReference type="NCBI Taxonomy" id="273540"/>
    <lineage>
        <taxon>Eukaryota</taxon>
        <taxon>Viridiplantae</taxon>
        <taxon>Streptophyta</taxon>
        <taxon>Embryophyta</taxon>
        <taxon>Tracheophyta</taxon>
        <taxon>Spermatophyta</taxon>
        <taxon>Magnoliopsida</taxon>
        <taxon>Proteales</taxon>
        <taxon>Proteaceae</taxon>
        <taxon>Protea</taxon>
    </lineage>
</organism>
<dbReference type="AlphaFoldDB" id="A0A9Q0KCM4"/>
<dbReference type="InterPro" id="IPR032675">
    <property type="entry name" value="LRR_dom_sf"/>
</dbReference>
<gene>
    <name evidence="4" type="ORF">NE237_014728</name>
</gene>
<feature type="region of interest" description="Disordered" evidence="1">
    <location>
        <begin position="110"/>
        <end position="131"/>
    </location>
</feature>
<name>A0A9Q0KCM4_9MAGN</name>
<evidence type="ECO:0000256" key="1">
    <source>
        <dbReference type="SAM" id="MobiDB-lite"/>
    </source>
</evidence>
<feature type="domain" description="Disease resistance protein At4g27190-like leucine-rich repeats" evidence="2">
    <location>
        <begin position="135"/>
        <end position="250"/>
    </location>
</feature>